<keyword evidence="1" id="KW-0812">Transmembrane</keyword>
<dbReference type="RefSeq" id="WP_141279568.1">
    <property type="nucleotide sequence ID" value="NZ_BAAARZ010000007.1"/>
</dbReference>
<keyword evidence="3" id="KW-1185">Reference proteome</keyword>
<reference evidence="2 3" key="1">
    <citation type="submission" date="2019-06" db="EMBL/GenBank/DDBJ databases">
        <title>Whole genome shotgun sequence of Pseudonocardia hydrocarbonoxydans NBRC 14498.</title>
        <authorList>
            <person name="Hosoyama A."/>
            <person name="Uohara A."/>
            <person name="Ohji S."/>
            <person name="Ichikawa N."/>
        </authorList>
    </citation>
    <scope>NUCLEOTIDE SEQUENCE [LARGE SCALE GENOMIC DNA]</scope>
    <source>
        <strain evidence="2 3">NBRC 14498</strain>
    </source>
</reference>
<evidence type="ECO:0000313" key="2">
    <source>
        <dbReference type="EMBL" id="GEC20974.1"/>
    </source>
</evidence>
<feature type="transmembrane region" description="Helical" evidence="1">
    <location>
        <begin position="24"/>
        <end position="42"/>
    </location>
</feature>
<organism evidence="2 3">
    <name type="scientific">Pseudonocardia hydrocarbonoxydans</name>
    <dbReference type="NCBI Taxonomy" id="76726"/>
    <lineage>
        <taxon>Bacteria</taxon>
        <taxon>Bacillati</taxon>
        <taxon>Actinomycetota</taxon>
        <taxon>Actinomycetes</taxon>
        <taxon>Pseudonocardiales</taxon>
        <taxon>Pseudonocardiaceae</taxon>
        <taxon>Pseudonocardia</taxon>
    </lineage>
</organism>
<dbReference type="EMBL" id="BJNG01000026">
    <property type="protein sequence ID" value="GEC20974.1"/>
    <property type="molecule type" value="Genomic_DNA"/>
</dbReference>
<sequence>MELLATAATDPDLLSTVFGALPDLGSLGGALALVVVVLRWTASERKSWQEERMQWQAERLALLDEARQLRGELRGRDSGSPPSLSSSG</sequence>
<dbReference type="Proteomes" id="UP000320338">
    <property type="component" value="Unassembled WGS sequence"/>
</dbReference>
<keyword evidence="1" id="KW-0472">Membrane</keyword>
<comment type="caution">
    <text evidence="2">The sequence shown here is derived from an EMBL/GenBank/DDBJ whole genome shotgun (WGS) entry which is preliminary data.</text>
</comment>
<gene>
    <name evidence="2" type="ORF">PHY01_32570</name>
</gene>
<dbReference type="AlphaFoldDB" id="A0A4Y3WQC5"/>
<evidence type="ECO:0000256" key="1">
    <source>
        <dbReference type="SAM" id="Phobius"/>
    </source>
</evidence>
<protein>
    <submittedName>
        <fullName evidence="2">Uncharacterized protein</fullName>
    </submittedName>
</protein>
<accession>A0A4Y3WQC5</accession>
<evidence type="ECO:0000313" key="3">
    <source>
        <dbReference type="Proteomes" id="UP000320338"/>
    </source>
</evidence>
<name>A0A4Y3WQC5_9PSEU</name>
<proteinExistence type="predicted"/>
<keyword evidence="1" id="KW-1133">Transmembrane helix</keyword>